<organism evidence="1">
    <name type="scientific">viral metagenome</name>
    <dbReference type="NCBI Taxonomy" id="1070528"/>
    <lineage>
        <taxon>unclassified sequences</taxon>
        <taxon>metagenomes</taxon>
        <taxon>organismal metagenomes</taxon>
    </lineage>
</organism>
<name>A0A6M3K8V9_9ZZZZ</name>
<protein>
    <submittedName>
        <fullName evidence="1">Uncharacterized protein</fullName>
    </submittedName>
</protein>
<dbReference type="AlphaFoldDB" id="A0A6M3K8V9"/>
<accession>A0A6M3K8V9</accession>
<proteinExistence type="predicted"/>
<gene>
    <name evidence="1" type="ORF">MM415A01100_0020</name>
</gene>
<evidence type="ECO:0000313" key="1">
    <source>
        <dbReference type="EMBL" id="QJA78249.1"/>
    </source>
</evidence>
<reference evidence="1" key="1">
    <citation type="submission" date="2020-03" db="EMBL/GenBank/DDBJ databases">
        <title>The deep terrestrial virosphere.</title>
        <authorList>
            <person name="Holmfeldt K."/>
            <person name="Nilsson E."/>
            <person name="Simone D."/>
            <person name="Lopez-Fernandez M."/>
            <person name="Wu X."/>
            <person name="de Brujin I."/>
            <person name="Lundin D."/>
            <person name="Andersson A."/>
            <person name="Bertilsson S."/>
            <person name="Dopson M."/>
        </authorList>
    </citation>
    <scope>NUCLEOTIDE SEQUENCE</scope>
    <source>
        <strain evidence="1">MM415A01100</strain>
    </source>
</reference>
<sequence length="63" mass="6880">MAKSADQYSKLITDLNVPKVLENAKWSEEGHTHPEPNVGFTGTFLTVPPKTITVVDGLITNVE</sequence>
<dbReference type="EMBL" id="MT142327">
    <property type="protein sequence ID" value="QJA78249.1"/>
    <property type="molecule type" value="Genomic_DNA"/>
</dbReference>